<dbReference type="EMBL" id="CP003984">
    <property type="protein sequence ID" value="AII88326.1"/>
    <property type="molecule type" value="Genomic_DNA"/>
</dbReference>
<protein>
    <recommendedName>
        <fullName evidence="2">DUF4174 domain-containing protein</fullName>
    </recommendedName>
</protein>
<sequence length="141" mass="16157">MWLGLLAIAPPVLAGETLDIWRSDPTHIFDAKEVELSDVIWAARPWVVFADSPLDPTFTQQMALLQAEIAVLQERDVMIVVDTDPKAQSNLRKTLHPKGFNWVLIGKDGKIKLRKPFAWDMRELSRVIDKMPIRQREMSKP</sequence>
<feature type="domain" description="DUF4174" evidence="2">
    <location>
        <begin position="36"/>
        <end position="137"/>
    </location>
</feature>
<dbReference type="KEGG" id="ptp:RCA23_c28180"/>
<dbReference type="InterPro" id="IPR025232">
    <property type="entry name" value="DUF4174"/>
</dbReference>
<keyword evidence="1" id="KW-0732">Signal</keyword>
<dbReference type="Proteomes" id="UP000028680">
    <property type="component" value="Chromosome"/>
</dbReference>
<keyword evidence="4" id="KW-1185">Reference proteome</keyword>
<gene>
    <name evidence="3" type="ORF">RCA23_c28180</name>
</gene>
<evidence type="ECO:0000313" key="3">
    <source>
        <dbReference type="EMBL" id="AII88326.1"/>
    </source>
</evidence>
<dbReference type="Pfam" id="PF13778">
    <property type="entry name" value="DUF4174"/>
    <property type="match status" value="1"/>
</dbReference>
<evidence type="ECO:0000313" key="4">
    <source>
        <dbReference type="Proteomes" id="UP000028680"/>
    </source>
</evidence>
<proteinExistence type="predicted"/>
<reference evidence="3 4" key="1">
    <citation type="journal article" date="2014" name="ISME J.">
        <title>Adaptation of an abundant Roseobacter RCA organism to pelagic systems revealed by genomic and transcriptomic analyses.</title>
        <authorList>
            <person name="Voget S."/>
            <person name="Wemheuer B."/>
            <person name="Brinkhoff T."/>
            <person name="Vollmers J."/>
            <person name="Dietrich S."/>
            <person name="Giebel H.A."/>
            <person name="Beardsley C."/>
            <person name="Sardemann C."/>
            <person name="Bakenhus I."/>
            <person name="Billerbeck S."/>
            <person name="Daniel R."/>
            <person name="Simon M."/>
        </authorList>
    </citation>
    <scope>NUCLEOTIDE SEQUENCE [LARGE SCALE GENOMIC DNA]</scope>
    <source>
        <strain evidence="3 4">RCA23</strain>
    </source>
</reference>
<accession>A0AAN0RL82</accession>
<dbReference type="AlphaFoldDB" id="A0AAN0RL82"/>
<organism evidence="3 4">
    <name type="scientific">Planktomarina temperata RCA23</name>
    <dbReference type="NCBI Taxonomy" id="666509"/>
    <lineage>
        <taxon>Bacteria</taxon>
        <taxon>Pseudomonadati</taxon>
        <taxon>Pseudomonadota</taxon>
        <taxon>Alphaproteobacteria</taxon>
        <taxon>Rhodobacterales</taxon>
        <taxon>Paracoccaceae</taxon>
        <taxon>Planktomarina</taxon>
    </lineage>
</organism>
<evidence type="ECO:0000256" key="1">
    <source>
        <dbReference type="ARBA" id="ARBA00022729"/>
    </source>
</evidence>
<name>A0AAN0RL82_9RHOB</name>
<evidence type="ECO:0000259" key="2">
    <source>
        <dbReference type="Pfam" id="PF13778"/>
    </source>
</evidence>